<protein>
    <submittedName>
        <fullName evidence="3">Type VI secretion system lipoprotein TssJ</fullName>
    </submittedName>
</protein>
<dbReference type="PROSITE" id="PS51257">
    <property type="entry name" value="PROKAR_LIPOPROTEIN"/>
    <property type="match status" value="1"/>
</dbReference>
<dbReference type="EMBL" id="JAFNME010000027">
    <property type="protein sequence ID" value="MBO1250415.1"/>
    <property type="molecule type" value="Genomic_DNA"/>
</dbReference>
<dbReference type="Pfam" id="PF12790">
    <property type="entry name" value="T6SS-SciN"/>
    <property type="match status" value="1"/>
</dbReference>
<gene>
    <name evidence="3" type="primary">tssJ</name>
    <name evidence="3" type="ORF">J1777_11360</name>
</gene>
<keyword evidence="2" id="KW-0732">Signal</keyword>
<evidence type="ECO:0000313" key="3">
    <source>
        <dbReference type="EMBL" id="MBO1250415.1"/>
    </source>
</evidence>
<feature type="region of interest" description="Disordered" evidence="1">
    <location>
        <begin position="192"/>
        <end position="211"/>
    </location>
</feature>
<dbReference type="AlphaFoldDB" id="A0A939GWL4"/>
<keyword evidence="3" id="KW-0449">Lipoprotein</keyword>
<dbReference type="InterPro" id="IPR017734">
    <property type="entry name" value="T6SS_SciN"/>
</dbReference>
<dbReference type="InterPro" id="IPR038706">
    <property type="entry name" value="Type_VI_SciN-like_sf"/>
</dbReference>
<reference evidence="3" key="1">
    <citation type="submission" date="2021-03" db="EMBL/GenBank/DDBJ databases">
        <title>Comamonas denitrificans.</title>
        <authorList>
            <person name="Finster K."/>
        </authorList>
    </citation>
    <scope>NUCLEOTIDE SEQUENCE</scope>
    <source>
        <strain evidence="3">MM2021_4</strain>
    </source>
</reference>
<accession>A0A939GWL4</accession>
<dbReference type="NCBIfam" id="TIGR03352">
    <property type="entry name" value="VI_chp_3"/>
    <property type="match status" value="1"/>
</dbReference>
<comment type="caution">
    <text evidence="3">The sequence shown here is derived from an EMBL/GenBank/DDBJ whole genome shotgun (WGS) entry which is preliminary data.</text>
</comment>
<keyword evidence="4" id="KW-1185">Reference proteome</keyword>
<evidence type="ECO:0000256" key="2">
    <source>
        <dbReference type="SAM" id="SignalP"/>
    </source>
</evidence>
<name>A0A939GWL4_9BURK</name>
<feature type="chain" id="PRO_5037543013" evidence="2">
    <location>
        <begin position="20"/>
        <end position="211"/>
    </location>
</feature>
<feature type="signal peptide" evidence="2">
    <location>
        <begin position="1"/>
        <end position="19"/>
    </location>
</feature>
<evidence type="ECO:0000313" key="4">
    <source>
        <dbReference type="Proteomes" id="UP000664731"/>
    </source>
</evidence>
<dbReference type="RefSeq" id="WP_207575813.1">
    <property type="nucleotide sequence ID" value="NZ_JAFNME010000027.1"/>
</dbReference>
<proteinExistence type="predicted"/>
<sequence>MNKGLIALLAACTLLFGCASQRVTPEQQALNELKWDYAENAIVLNFSASKDLNQYAGQSHNLLVVITQFDQANAIAPYIAGPQQLSNLLLMESAPAGLISLTRVFLQPGETKTLRLARLEGTKMVGVAAGYAHLDPARSFKLYQIGVDMTSSGLLKKTWKATPRPIAIDLLMAADTVLRSQQSRLAPVPVVQPKEGEVPLPGTNLTLDHAQ</sequence>
<evidence type="ECO:0000256" key="1">
    <source>
        <dbReference type="SAM" id="MobiDB-lite"/>
    </source>
</evidence>
<dbReference type="Gene3D" id="2.60.40.4150">
    <property type="entry name" value="Type VI secretion system, lipoprotein SciN"/>
    <property type="match status" value="1"/>
</dbReference>
<dbReference type="Proteomes" id="UP000664731">
    <property type="component" value="Unassembled WGS sequence"/>
</dbReference>
<organism evidence="3 4">
    <name type="scientific">Comamonas denitrificans</name>
    <dbReference type="NCBI Taxonomy" id="117506"/>
    <lineage>
        <taxon>Bacteria</taxon>
        <taxon>Pseudomonadati</taxon>
        <taxon>Pseudomonadota</taxon>
        <taxon>Betaproteobacteria</taxon>
        <taxon>Burkholderiales</taxon>
        <taxon>Comamonadaceae</taxon>
        <taxon>Comamonas</taxon>
    </lineage>
</organism>